<feature type="domain" description="Cytochrome oxidase subunit I profile" evidence="2">
    <location>
        <begin position="22"/>
        <end position="498"/>
    </location>
</feature>
<organism evidence="3">
    <name type="scientific">freshwater metagenome</name>
    <dbReference type="NCBI Taxonomy" id="449393"/>
    <lineage>
        <taxon>unclassified sequences</taxon>
        <taxon>metagenomes</taxon>
        <taxon>ecological metagenomes</taxon>
    </lineage>
</organism>
<evidence type="ECO:0000256" key="1">
    <source>
        <dbReference type="SAM" id="Phobius"/>
    </source>
</evidence>
<keyword evidence="1" id="KW-1133">Transmembrane helix</keyword>
<reference evidence="3" key="1">
    <citation type="submission" date="2020-05" db="EMBL/GenBank/DDBJ databases">
        <authorList>
            <person name="Chiriac C."/>
            <person name="Salcher M."/>
            <person name="Ghai R."/>
            <person name="Kavagutti S V."/>
        </authorList>
    </citation>
    <scope>NUCLEOTIDE SEQUENCE</scope>
</reference>
<feature type="transmembrane region" description="Helical" evidence="1">
    <location>
        <begin position="417"/>
        <end position="438"/>
    </location>
</feature>
<feature type="transmembrane region" description="Helical" evidence="1">
    <location>
        <begin position="154"/>
        <end position="178"/>
    </location>
</feature>
<dbReference type="Pfam" id="PF00115">
    <property type="entry name" value="COX1"/>
    <property type="match status" value="1"/>
</dbReference>
<dbReference type="PANTHER" id="PTHR10422">
    <property type="entry name" value="CYTOCHROME C OXIDASE SUBUNIT 1"/>
    <property type="match status" value="1"/>
</dbReference>
<accession>A0A6J6AFT6</accession>
<dbReference type="SUPFAM" id="SSF81442">
    <property type="entry name" value="Cytochrome c oxidase subunit I-like"/>
    <property type="match status" value="1"/>
</dbReference>
<feature type="transmembrane region" description="Helical" evidence="1">
    <location>
        <begin position="458"/>
        <end position="483"/>
    </location>
</feature>
<dbReference type="PROSITE" id="PS50855">
    <property type="entry name" value="COX1"/>
    <property type="match status" value="1"/>
</dbReference>
<feature type="transmembrane region" description="Helical" evidence="1">
    <location>
        <begin position="40"/>
        <end position="61"/>
    </location>
</feature>
<feature type="transmembrane region" description="Helical" evidence="1">
    <location>
        <begin position="81"/>
        <end position="107"/>
    </location>
</feature>
<dbReference type="InterPro" id="IPR036927">
    <property type="entry name" value="Cyt_c_oxase-like_su1_sf"/>
</dbReference>
<dbReference type="GO" id="GO:0015990">
    <property type="term" value="P:electron transport coupled proton transport"/>
    <property type="evidence" value="ECO:0007669"/>
    <property type="project" value="TreeGrafter"/>
</dbReference>
<dbReference type="EMBL" id="CAETWZ010000026">
    <property type="protein sequence ID" value="CAB4367642.1"/>
    <property type="molecule type" value="Genomic_DNA"/>
</dbReference>
<proteinExistence type="predicted"/>
<dbReference type="InterPro" id="IPR023616">
    <property type="entry name" value="Cyt_c_oxase-like_su1_dom"/>
</dbReference>
<gene>
    <name evidence="3" type="ORF">UFOPK4179_00430</name>
</gene>
<dbReference type="GO" id="GO:0004129">
    <property type="term" value="F:cytochrome-c oxidase activity"/>
    <property type="evidence" value="ECO:0007669"/>
    <property type="project" value="InterPro"/>
</dbReference>
<dbReference type="Gene3D" id="1.20.210.10">
    <property type="entry name" value="Cytochrome c oxidase-like, subunit I domain"/>
    <property type="match status" value="1"/>
</dbReference>
<dbReference type="GO" id="GO:0016020">
    <property type="term" value="C:membrane"/>
    <property type="evidence" value="ECO:0007669"/>
    <property type="project" value="InterPro"/>
</dbReference>
<sequence>MTIIDNHVGAASHAQGNGSAFVVSVGQWITSTDHKKIGRLFIGASLLSAVLVAVLGVLFGLERVSPAHMQIFHGDATPQLFSLYQFGLVFAVLAPLFVGIAIAVVPLQIGSRTIAFPRVAQFGFWAWLFGSLMVDISLIGNGGPGGGATDLVDLYLLGVALAAVGILAASLSIATSILTSRSSGLTLDQLSAFSWSALTGSIATLLSLPVMIGTIVYVYVDHTNAKLLFGGNKGISTYLGWSLSQPMTFVFVVMALGVLAEVAPVTAKIKQPMRPVVLTGIALISTAVLGAATQSAHLIDWAGTNGDKVKSILLHSIFNGVPLLGVLIVVLTSLLCLKMGTPRVTGAFVLAFLGAIMILVGVAGNMIYTVKATSLEGTVFSEGIVLYLVYGGLLSALAALTHWAPALWGRVINDTKVIGLALIGLLGTVLAAFPLYIAGFSKQPADTVVGFDYKGPMALWNILSTLGHGLFIITVIGFVALLIDAIRQGTPVSQEVPA</sequence>
<keyword evidence="1" id="KW-0812">Transmembrane</keyword>
<name>A0A6J6AFT6_9ZZZZ</name>
<evidence type="ECO:0000313" key="3">
    <source>
        <dbReference type="EMBL" id="CAB4367642.1"/>
    </source>
</evidence>
<protein>
    <submittedName>
        <fullName evidence="3">Unannotated protein</fullName>
    </submittedName>
</protein>
<feature type="transmembrane region" description="Helical" evidence="1">
    <location>
        <begin position="344"/>
        <end position="364"/>
    </location>
</feature>
<dbReference type="PANTHER" id="PTHR10422:SF29">
    <property type="entry name" value="CYTOCHROME C OXIDASE SUBUNIT 1 HOMOLOG, BACTEROID"/>
    <property type="match status" value="1"/>
</dbReference>
<feature type="transmembrane region" description="Helical" evidence="1">
    <location>
        <begin position="384"/>
        <end position="405"/>
    </location>
</feature>
<evidence type="ECO:0000259" key="2">
    <source>
        <dbReference type="PROSITE" id="PS50855"/>
    </source>
</evidence>
<feature type="transmembrane region" description="Helical" evidence="1">
    <location>
        <begin position="119"/>
        <end position="139"/>
    </location>
</feature>
<dbReference type="GO" id="GO:0022904">
    <property type="term" value="P:respiratory electron transport chain"/>
    <property type="evidence" value="ECO:0007669"/>
    <property type="project" value="TreeGrafter"/>
</dbReference>
<dbReference type="GO" id="GO:0020037">
    <property type="term" value="F:heme binding"/>
    <property type="evidence" value="ECO:0007669"/>
    <property type="project" value="InterPro"/>
</dbReference>
<feature type="transmembrane region" description="Helical" evidence="1">
    <location>
        <begin position="312"/>
        <end position="337"/>
    </location>
</feature>
<dbReference type="InterPro" id="IPR000883">
    <property type="entry name" value="Cyt_C_Oxase_1"/>
</dbReference>
<feature type="transmembrane region" description="Helical" evidence="1">
    <location>
        <begin position="239"/>
        <end position="263"/>
    </location>
</feature>
<dbReference type="AlphaFoldDB" id="A0A6J6AFT6"/>
<feature type="transmembrane region" description="Helical" evidence="1">
    <location>
        <begin position="190"/>
        <end position="219"/>
    </location>
</feature>
<keyword evidence="1" id="KW-0472">Membrane</keyword>
<dbReference type="GO" id="GO:0009060">
    <property type="term" value="P:aerobic respiration"/>
    <property type="evidence" value="ECO:0007669"/>
    <property type="project" value="InterPro"/>
</dbReference>
<feature type="transmembrane region" description="Helical" evidence="1">
    <location>
        <begin position="275"/>
        <end position="292"/>
    </location>
</feature>
<dbReference type="PRINTS" id="PR01165">
    <property type="entry name" value="CYCOXIDASEI"/>
</dbReference>